<evidence type="ECO:0000313" key="2">
    <source>
        <dbReference type="Proteomes" id="UP000821865"/>
    </source>
</evidence>
<organism evidence="1 2">
    <name type="scientific">Dermacentor silvarum</name>
    <name type="common">Tick</name>
    <dbReference type="NCBI Taxonomy" id="543639"/>
    <lineage>
        <taxon>Eukaryota</taxon>
        <taxon>Metazoa</taxon>
        <taxon>Ecdysozoa</taxon>
        <taxon>Arthropoda</taxon>
        <taxon>Chelicerata</taxon>
        <taxon>Arachnida</taxon>
        <taxon>Acari</taxon>
        <taxon>Parasitiformes</taxon>
        <taxon>Ixodida</taxon>
        <taxon>Ixodoidea</taxon>
        <taxon>Ixodidae</taxon>
        <taxon>Rhipicephalinae</taxon>
        <taxon>Dermacentor</taxon>
    </lineage>
</organism>
<dbReference type="Proteomes" id="UP000821865">
    <property type="component" value="Chromosome 1"/>
</dbReference>
<comment type="caution">
    <text evidence="1">The sequence shown here is derived from an EMBL/GenBank/DDBJ whole genome shotgun (WGS) entry which is preliminary data.</text>
</comment>
<dbReference type="EMBL" id="CM023470">
    <property type="protein sequence ID" value="KAH7977379.1"/>
    <property type="molecule type" value="Genomic_DNA"/>
</dbReference>
<name>A0ACB8DSR5_DERSI</name>
<keyword evidence="2" id="KW-1185">Reference proteome</keyword>
<protein>
    <submittedName>
        <fullName evidence="1">Uncharacterized protein</fullName>
    </submittedName>
</protein>
<gene>
    <name evidence="1" type="ORF">HPB49_001105</name>
</gene>
<sequence length="88" mass="9512">MRAAIRLHSREQTSRNHRHRRAGNSEHNGPSTQLAGYAHTSSWSAVTEAFGERATKAATKGTFRHHPPQASSVNGMPPAASGRPSVDE</sequence>
<evidence type="ECO:0000313" key="1">
    <source>
        <dbReference type="EMBL" id="KAH7977379.1"/>
    </source>
</evidence>
<accession>A0ACB8DSR5</accession>
<proteinExistence type="predicted"/>
<reference evidence="1" key="1">
    <citation type="submission" date="2020-05" db="EMBL/GenBank/DDBJ databases">
        <title>Large-scale comparative analyses of tick genomes elucidate their genetic diversity and vector capacities.</title>
        <authorList>
            <person name="Jia N."/>
            <person name="Wang J."/>
            <person name="Shi W."/>
            <person name="Du L."/>
            <person name="Sun Y."/>
            <person name="Zhan W."/>
            <person name="Jiang J."/>
            <person name="Wang Q."/>
            <person name="Zhang B."/>
            <person name="Ji P."/>
            <person name="Sakyi L.B."/>
            <person name="Cui X."/>
            <person name="Yuan T."/>
            <person name="Jiang B."/>
            <person name="Yang W."/>
            <person name="Lam T.T.-Y."/>
            <person name="Chang Q."/>
            <person name="Ding S."/>
            <person name="Wang X."/>
            <person name="Zhu J."/>
            <person name="Ruan X."/>
            <person name="Zhao L."/>
            <person name="Wei J."/>
            <person name="Que T."/>
            <person name="Du C."/>
            <person name="Cheng J."/>
            <person name="Dai P."/>
            <person name="Han X."/>
            <person name="Huang E."/>
            <person name="Gao Y."/>
            <person name="Liu J."/>
            <person name="Shao H."/>
            <person name="Ye R."/>
            <person name="Li L."/>
            <person name="Wei W."/>
            <person name="Wang X."/>
            <person name="Wang C."/>
            <person name="Yang T."/>
            <person name="Huo Q."/>
            <person name="Li W."/>
            <person name="Guo W."/>
            <person name="Chen H."/>
            <person name="Zhou L."/>
            <person name="Ni X."/>
            <person name="Tian J."/>
            <person name="Zhou Y."/>
            <person name="Sheng Y."/>
            <person name="Liu T."/>
            <person name="Pan Y."/>
            <person name="Xia L."/>
            <person name="Li J."/>
            <person name="Zhao F."/>
            <person name="Cao W."/>
        </authorList>
    </citation>
    <scope>NUCLEOTIDE SEQUENCE</scope>
    <source>
        <strain evidence="1">Dsil-2018</strain>
    </source>
</reference>